<dbReference type="Proteomes" id="UP000218231">
    <property type="component" value="Unassembled WGS sequence"/>
</dbReference>
<dbReference type="AlphaFoldDB" id="A0A2A2L2P3"/>
<dbReference type="Pfam" id="PF00817">
    <property type="entry name" value="IMS"/>
    <property type="match status" value="1"/>
</dbReference>
<dbReference type="Gene3D" id="3.30.160.60">
    <property type="entry name" value="Classic Zinc Finger"/>
    <property type="match status" value="1"/>
</dbReference>
<dbReference type="GO" id="GO:0003887">
    <property type="term" value="F:DNA-directed DNA polymerase activity"/>
    <property type="evidence" value="ECO:0007669"/>
    <property type="project" value="UniProtKB-KW"/>
</dbReference>
<keyword evidence="5" id="KW-0235">DNA replication</keyword>
<dbReference type="InterPro" id="IPR043502">
    <property type="entry name" value="DNA/RNA_pol_sf"/>
</dbReference>
<evidence type="ECO:0000313" key="14">
    <source>
        <dbReference type="EMBL" id="PAV80418.1"/>
    </source>
</evidence>
<evidence type="ECO:0000259" key="13">
    <source>
        <dbReference type="PROSITE" id="PS50173"/>
    </source>
</evidence>
<keyword evidence="6" id="KW-0479">Metal-binding</keyword>
<evidence type="ECO:0000256" key="4">
    <source>
        <dbReference type="ARBA" id="ARBA00022695"/>
    </source>
</evidence>
<dbReference type="GO" id="GO:0046872">
    <property type="term" value="F:metal ion binding"/>
    <property type="evidence" value="ECO:0007669"/>
    <property type="project" value="UniProtKB-KW"/>
</dbReference>
<evidence type="ECO:0000256" key="1">
    <source>
        <dbReference type="ARBA" id="ARBA00012417"/>
    </source>
</evidence>
<comment type="caution">
    <text evidence="14">The sequence shown here is derived from an EMBL/GenBank/DDBJ whole genome shotgun (WGS) entry which is preliminary data.</text>
</comment>
<proteinExistence type="predicted"/>
<evidence type="ECO:0000256" key="9">
    <source>
        <dbReference type="ARBA" id="ARBA00022932"/>
    </source>
</evidence>
<dbReference type="InterPro" id="IPR022880">
    <property type="entry name" value="DNApol_IV"/>
</dbReference>
<dbReference type="SUPFAM" id="SSF100879">
    <property type="entry name" value="Lesion bypass DNA polymerase (Y-family), little finger domain"/>
    <property type="match status" value="1"/>
</dbReference>
<dbReference type="Gene3D" id="3.40.1170.60">
    <property type="match status" value="1"/>
</dbReference>
<name>A0A2A2L2P3_9BILA</name>
<evidence type="ECO:0000256" key="10">
    <source>
        <dbReference type="ARBA" id="ARBA00023204"/>
    </source>
</evidence>
<dbReference type="Pfam" id="PF11799">
    <property type="entry name" value="IMS_C"/>
    <property type="match status" value="1"/>
</dbReference>
<feature type="region of interest" description="Disordered" evidence="12">
    <location>
        <begin position="589"/>
        <end position="647"/>
    </location>
</feature>
<dbReference type="FunFam" id="3.40.1170.60:FF:000012">
    <property type="entry name" value="Putative DNA-directed polymerase kappa"/>
    <property type="match status" value="1"/>
</dbReference>
<evidence type="ECO:0000256" key="5">
    <source>
        <dbReference type="ARBA" id="ARBA00022705"/>
    </source>
</evidence>
<evidence type="ECO:0000256" key="12">
    <source>
        <dbReference type="SAM" id="MobiDB-lite"/>
    </source>
</evidence>
<evidence type="ECO:0000256" key="3">
    <source>
        <dbReference type="ARBA" id="ARBA00022679"/>
    </source>
</evidence>
<organism evidence="14 15">
    <name type="scientific">Diploscapter pachys</name>
    <dbReference type="NCBI Taxonomy" id="2018661"/>
    <lineage>
        <taxon>Eukaryota</taxon>
        <taxon>Metazoa</taxon>
        <taxon>Ecdysozoa</taxon>
        <taxon>Nematoda</taxon>
        <taxon>Chromadorea</taxon>
        <taxon>Rhabditida</taxon>
        <taxon>Rhabditina</taxon>
        <taxon>Rhabditomorpha</taxon>
        <taxon>Rhabditoidea</taxon>
        <taxon>Rhabditidae</taxon>
        <taxon>Diploscapter</taxon>
    </lineage>
</organism>
<dbReference type="Gene3D" id="1.10.150.20">
    <property type="entry name" value="5' to 3' exonuclease, C-terminal subdomain"/>
    <property type="match status" value="1"/>
</dbReference>
<dbReference type="InterPro" id="IPR036775">
    <property type="entry name" value="DNA_pol_Y-fam_lit_finger_sf"/>
</dbReference>
<dbReference type="GO" id="GO:0003684">
    <property type="term" value="F:damaged DNA binding"/>
    <property type="evidence" value="ECO:0007669"/>
    <property type="project" value="InterPro"/>
</dbReference>
<evidence type="ECO:0000313" key="15">
    <source>
        <dbReference type="Proteomes" id="UP000218231"/>
    </source>
</evidence>
<dbReference type="SUPFAM" id="SSF56672">
    <property type="entry name" value="DNA/RNA polymerases"/>
    <property type="match status" value="1"/>
</dbReference>
<dbReference type="InterPro" id="IPR050116">
    <property type="entry name" value="DNA_polymerase-Y"/>
</dbReference>
<evidence type="ECO:0000256" key="7">
    <source>
        <dbReference type="ARBA" id="ARBA00022763"/>
    </source>
</evidence>
<dbReference type="EC" id="2.7.7.7" evidence="1"/>
<accession>A0A2A2L2P3</accession>
<dbReference type="GO" id="GO:0042276">
    <property type="term" value="P:error-prone translesion synthesis"/>
    <property type="evidence" value="ECO:0007669"/>
    <property type="project" value="TreeGrafter"/>
</dbReference>
<dbReference type="PANTHER" id="PTHR11076:SF33">
    <property type="entry name" value="DNA POLYMERASE KAPPA"/>
    <property type="match status" value="1"/>
</dbReference>
<keyword evidence="9" id="KW-0239">DNA-directed DNA polymerase</keyword>
<evidence type="ECO:0000256" key="8">
    <source>
        <dbReference type="ARBA" id="ARBA00022842"/>
    </source>
</evidence>
<sequence>MLGFSNAKAGLSGVNKKHVQQVIEQNTGAKFNEFSKKKQERIEKQCNAIRDVLDRATPAEWMQAEKEMRSACEKLERHRDLSRHCVHIDMDSYFASVEMRDDPSLRTVPMAVGGSSMLSTANYEARKFGVRSGMPGFIALKLCPTLQIVPCNFRNYRKNSEVFSAIFAEYDPEMTMGSLDEVYMDITEYVEERMESKKFPRIRYGGDCVCRLPFENAEDVGSDVKQNTVDCPKCGKQRIVFEDEVEFGTDRGEVVKEIRFRVEQATGLTCSAGIAANFKLAKICSDMNKPNGQFELANDREIILEFLQNLSIRKVSGIGAVGEAHLKAIGIETVGDLRNKLPAIRLVFASLAQESYLRTSLGMSGRHRDSDPARKSISVERTFTPTADVEQIKEIHNNICEMLVRDMERSEIVGGKTITLKLKLATFDVLTRSYTAEKLISALEDIKQLSFDLLSKKLDLEIRLLGVRLSNLTFVGEAENEATKGEKRKTILDLMNEANEKKKRIGLEDDGDVEIVEQIDGQAEESRTGNETEEEIETGPSTTTNEEMENIESGTVICPICEMQLPDNNRIMNRHIDACLNREFIKNETRQNQAETSKKEDRQPQTKDKKMISQSAGKSRRKTNDKATAVKKRSKTIAEYFNKTHPQ</sequence>
<keyword evidence="7" id="KW-0227">DNA damage</keyword>
<dbReference type="PROSITE" id="PS50173">
    <property type="entry name" value="UMUC"/>
    <property type="match status" value="1"/>
</dbReference>
<dbReference type="PANTHER" id="PTHR11076">
    <property type="entry name" value="DNA REPAIR POLYMERASE UMUC / TRANSFERASE FAMILY MEMBER"/>
    <property type="match status" value="1"/>
</dbReference>
<comment type="catalytic activity">
    <reaction evidence="11">
        <text>DNA(n) + a 2'-deoxyribonucleoside 5'-triphosphate = DNA(n+1) + diphosphate</text>
        <dbReference type="Rhea" id="RHEA:22508"/>
        <dbReference type="Rhea" id="RHEA-COMP:17339"/>
        <dbReference type="Rhea" id="RHEA-COMP:17340"/>
        <dbReference type="ChEBI" id="CHEBI:33019"/>
        <dbReference type="ChEBI" id="CHEBI:61560"/>
        <dbReference type="ChEBI" id="CHEBI:173112"/>
        <dbReference type="EC" id="2.7.7.7"/>
    </reaction>
</comment>
<keyword evidence="3" id="KW-0808">Transferase</keyword>
<dbReference type="PIRSF" id="PIRSF036603">
    <property type="entry name" value="DPol_eta"/>
    <property type="match status" value="1"/>
</dbReference>
<evidence type="ECO:0000256" key="11">
    <source>
        <dbReference type="ARBA" id="ARBA00049244"/>
    </source>
</evidence>
<dbReference type="GO" id="GO:0005634">
    <property type="term" value="C:nucleus"/>
    <property type="evidence" value="ECO:0007669"/>
    <property type="project" value="TreeGrafter"/>
</dbReference>
<feature type="compositionally biased region" description="Basic residues" evidence="12">
    <location>
        <begin position="618"/>
        <end position="635"/>
    </location>
</feature>
<feature type="compositionally biased region" description="Basic and acidic residues" evidence="12">
    <location>
        <begin position="596"/>
        <end position="611"/>
    </location>
</feature>
<keyword evidence="8" id="KW-0460">Magnesium</keyword>
<evidence type="ECO:0000256" key="6">
    <source>
        <dbReference type="ARBA" id="ARBA00022723"/>
    </source>
</evidence>
<dbReference type="Gene3D" id="1.10.150.810">
    <property type="match status" value="1"/>
</dbReference>
<feature type="region of interest" description="Disordered" evidence="12">
    <location>
        <begin position="520"/>
        <end position="551"/>
    </location>
</feature>
<dbReference type="InterPro" id="IPR001126">
    <property type="entry name" value="UmuC"/>
</dbReference>
<dbReference type="FunFam" id="3.30.1490.100:FF:000004">
    <property type="entry name" value="DNA polymerase IV"/>
    <property type="match status" value="1"/>
</dbReference>
<protein>
    <recommendedName>
        <fullName evidence="2">DNA polymerase kappa</fullName>
        <ecNumber evidence="1">2.7.7.7</ecNumber>
    </recommendedName>
</protein>
<keyword evidence="15" id="KW-1185">Reference proteome</keyword>
<dbReference type="Gene3D" id="3.30.1490.100">
    <property type="entry name" value="DNA polymerase, Y-family, little finger domain"/>
    <property type="match status" value="1"/>
</dbReference>
<dbReference type="GO" id="GO:0006281">
    <property type="term" value="P:DNA repair"/>
    <property type="evidence" value="ECO:0007669"/>
    <property type="project" value="UniProtKB-KW"/>
</dbReference>
<feature type="domain" description="UmuC" evidence="13">
    <location>
        <begin position="85"/>
        <end position="319"/>
    </location>
</feature>
<dbReference type="Gene3D" id="3.30.70.270">
    <property type="match status" value="1"/>
</dbReference>
<dbReference type="InterPro" id="IPR017961">
    <property type="entry name" value="DNA_pol_Y-fam_little_finger"/>
</dbReference>
<evidence type="ECO:0000256" key="2">
    <source>
        <dbReference type="ARBA" id="ARBA00016178"/>
    </source>
</evidence>
<dbReference type="OrthoDB" id="1747274at2759"/>
<gene>
    <name evidence="14" type="ORF">WR25_23588</name>
</gene>
<dbReference type="EMBL" id="LIAE01007273">
    <property type="protein sequence ID" value="PAV80418.1"/>
    <property type="molecule type" value="Genomic_DNA"/>
</dbReference>
<dbReference type="GO" id="GO:0006260">
    <property type="term" value="P:DNA replication"/>
    <property type="evidence" value="ECO:0007669"/>
    <property type="project" value="UniProtKB-KW"/>
</dbReference>
<keyword evidence="10" id="KW-0234">DNA repair</keyword>
<dbReference type="CDD" id="cd03586">
    <property type="entry name" value="PolY_Pol_IV_kappa"/>
    <property type="match status" value="1"/>
</dbReference>
<keyword evidence="4" id="KW-0548">Nucleotidyltransferase</keyword>
<dbReference type="InterPro" id="IPR043128">
    <property type="entry name" value="Rev_trsase/Diguanyl_cyclase"/>
</dbReference>
<reference evidence="14 15" key="1">
    <citation type="journal article" date="2017" name="Curr. Biol.">
        <title>Genome architecture and evolution of a unichromosomal asexual nematode.</title>
        <authorList>
            <person name="Fradin H."/>
            <person name="Zegar C."/>
            <person name="Gutwein M."/>
            <person name="Lucas J."/>
            <person name="Kovtun M."/>
            <person name="Corcoran D."/>
            <person name="Baugh L.R."/>
            <person name="Kiontke K."/>
            <person name="Gunsalus K."/>
            <person name="Fitch D.H."/>
            <person name="Piano F."/>
        </authorList>
    </citation>
    <scope>NUCLEOTIDE SEQUENCE [LARGE SCALE GENOMIC DNA]</scope>
    <source>
        <strain evidence="14">PF1309</strain>
    </source>
</reference>
<dbReference type="STRING" id="2018661.A0A2A2L2P3"/>